<dbReference type="Pfam" id="PF18895">
    <property type="entry name" value="T4SS_pilin"/>
    <property type="match status" value="1"/>
</dbReference>
<comment type="caution">
    <text evidence="2">The sequence shown here is derived from an EMBL/GenBank/DDBJ whole genome shotgun (WGS) entry which is preliminary data.</text>
</comment>
<reference evidence="3" key="1">
    <citation type="submission" date="2017-09" db="EMBL/GenBank/DDBJ databases">
        <title>Depth-based differentiation of microbial function through sediment-hosted aquifers and enrichment of novel symbionts in the deep terrestrial subsurface.</title>
        <authorList>
            <person name="Probst A.J."/>
            <person name="Ladd B."/>
            <person name="Jarett J.K."/>
            <person name="Geller-Mcgrath D.E."/>
            <person name="Sieber C.M.K."/>
            <person name="Emerson J.B."/>
            <person name="Anantharaman K."/>
            <person name="Thomas B.C."/>
            <person name="Malmstrom R."/>
            <person name="Stieglmeier M."/>
            <person name="Klingl A."/>
            <person name="Woyke T."/>
            <person name="Ryan C.M."/>
            <person name="Banfield J.F."/>
        </authorList>
    </citation>
    <scope>NUCLEOTIDE SEQUENCE [LARGE SCALE GENOMIC DNA]</scope>
</reference>
<dbReference type="Proteomes" id="UP000229401">
    <property type="component" value="Unassembled WGS sequence"/>
</dbReference>
<proteinExistence type="predicted"/>
<sequence>MNILKSFNNKINGFLVGSVYADTSYSNNSNVYVGWKVPSLADIIGFVIKFLFIIAGLAALIFLLLGALAWVTSSGDKENVKKAQEKIQAAVVGLVVIVAVLAIIVTLEQFVFNGKLCLGISCEINIPSLIENNTP</sequence>
<feature type="transmembrane region" description="Helical" evidence="1">
    <location>
        <begin position="91"/>
        <end position="112"/>
    </location>
</feature>
<keyword evidence="1" id="KW-0472">Membrane</keyword>
<protein>
    <submittedName>
        <fullName evidence="2">Uncharacterized protein</fullName>
    </submittedName>
</protein>
<evidence type="ECO:0000313" key="3">
    <source>
        <dbReference type="Proteomes" id="UP000229401"/>
    </source>
</evidence>
<dbReference type="InterPro" id="IPR043993">
    <property type="entry name" value="T4SS_pilin"/>
</dbReference>
<evidence type="ECO:0000313" key="2">
    <source>
        <dbReference type="EMBL" id="PIY71842.1"/>
    </source>
</evidence>
<keyword evidence="1" id="KW-0812">Transmembrane</keyword>
<dbReference type="EMBL" id="PFLI01000137">
    <property type="protein sequence ID" value="PIY71842.1"/>
    <property type="molecule type" value="Genomic_DNA"/>
</dbReference>
<feature type="transmembrane region" description="Helical" evidence="1">
    <location>
        <begin position="43"/>
        <end position="71"/>
    </location>
</feature>
<accession>A0A2M7QHR4</accession>
<organism evidence="2 3">
    <name type="scientific">Candidatus Roizmanbacteria bacterium CG_4_10_14_0_8_um_filter_33_9</name>
    <dbReference type="NCBI Taxonomy" id="1974826"/>
    <lineage>
        <taxon>Bacteria</taxon>
        <taxon>Candidatus Roizmaniibacteriota</taxon>
    </lineage>
</organism>
<name>A0A2M7QHR4_9BACT</name>
<dbReference type="AlphaFoldDB" id="A0A2M7QHR4"/>
<evidence type="ECO:0000256" key="1">
    <source>
        <dbReference type="SAM" id="Phobius"/>
    </source>
</evidence>
<gene>
    <name evidence="2" type="ORF">COY87_04080</name>
</gene>
<keyword evidence="1" id="KW-1133">Transmembrane helix</keyword>